<organism evidence="1 2">
    <name type="scientific">Orchesella cincta</name>
    <name type="common">Springtail</name>
    <name type="synonym">Podura cincta</name>
    <dbReference type="NCBI Taxonomy" id="48709"/>
    <lineage>
        <taxon>Eukaryota</taxon>
        <taxon>Metazoa</taxon>
        <taxon>Ecdysozoa</taxon>
        <taxon>Arthropoda</taxon>
        <taxon>Hexapoda</taxon>
        <taxon>Collembola</taxon>
        <taxon>Entomobryomorpha</taxon>
        <taxon>Entomobryoidea</taxon>
        <taxon>Orchesellidae</taxon>
        <taxon>Orchesellinae</taxon>
        <taxon>Orchesella</taxon>
    </lineage>
</organism>
<reference evidence="1 2" key="1">
    <citation type="journal article" date="2016" name="Genome Biol. Evol.">
        <title>Gene Family Evolution Reflects Adaptation to Soil Environmental Stressors in the Genome of the Collembolan Orchesella cincta.</title>
        <authorList>
            <person name="Faddeeva-Vakhrusheva A."/>
            <person name="Derks M.F."/>
            <person name="Anvar S.Y."/>
            <person name="Agamennone V."/>
            <person name="Suring W."/>
            <person name="Smit S."/>
            <person name="van Straalen N.M."/>
            <person name="Roelofs D."/>
        </authorList>
    </citation>
    <scope>NUCLEOTIDE SEQUENCE [LARGE SCALE GENOMIC DNA]</scope>
    <source>
        <tissue evidence="1">Mixed pool</tissue>
    </source>
</reference>
<dbReference type="EMBL" id="LJIJ01000791">
    <property type="protein sequence ID" value="ODM94542.1"/>
    <property type="molecule type" value="Genomic_DNA"/>
</dbReference>
<dbReference type="AlphaFoldDB" id="A0A1D2MNS4"/>
<evidence type="ECO:0000313" key="1">
    <source>
        <dbReference type="EMBL" id="ODM94542.1"/>
    </source>
</evidence>
<name>A0A1D2MNS4_ORCCI</name>
<comment type="caution">
    <text evidence="1">The sequence shown here is derived from an EMBL/GenBank/DDBJ whole genome shotgun (WGS) entry which is preliminary data.</text>
</comment>
<gene>
    <name evidence="1" type="ORF">Ocin01_12135</name>
</gene>
<dbReference type="Proteomes" id="UP000094527">
    <property type="component" value="Unassembled WGS sequence"/>
</dbReference>
<proteinExistence type="predicted"/>
<keyword evidence="2" id="KW-1185">Reference proteome</keyword>
<protein>
    <submittedName>
        <fullName evidence="1">Uncharacterized protein</fullName>
    </submittedName>
</protein>
<evidence type="ECO:0000313" key="2">
    <source>
        <dbReference type="Proteomes" id="UP000094527"/>
    </source>
</evidence>
<sequence length="148" mass="17122">MSYSNKNVNKEVHCSACSPKSTRTPMVKVVFNTKLGYGTPYDIHTLVERPNPLKPKNDTEYWCRNCSMTAKKFHRLAHFRYSLYRIMRQNLAKDVAIFKEHDVPITDQCLLMINDVDVNWRYTAFLDLQLSMAEVEAECDPVPSPSTT</sequence>
<accession>A0A1D2MNS4</accession>